<dbReference type="AlphaFoldDB" id="A0A0L6VK68"/>
<keyword evidence="2" id="KW-1185">Reference proteome</keyword>
<evidence type="ECO:0000313" key="1">
    <source>
        <dbReference type="EMBL" id="KNZ60942.1"/>
    </source>
</evidence>
<accession>A0A0L6VK68</accession>
<comment type="caution">
    <text evidence="1">The sequence shown here is derived from an EMBL/GenBank/DDBJ whole genome shotgun (WGS) entry which is preliminary data.</text>
</comment>
<evidence type="ECO:0000313" key="2">
    <source>
        <dbReference type="Proteomes" id="UP000037035"/>
    </source>
</evidence>
<name>A0A0L6VK68_9BASI</name>
<dbReference type="VEuPathDB" id="FungiDB:VP01_1479g1"/>
<dbReference type="Proteomes" id="UP000037035">
    <property type="component" value="Unassembled WGS sequence"/>
</dbReference>
<proteinExistence type="predicted"/>
<sequence>MGGNHSICSKLLGGRKSLETIISQPNFSIINNMIPPSKWLSKMDHGKAISNTFQRPVFLLPESLGLGAFEGNQRIKNNATHHWFKKICFSSHMQLNLEVGAQGLLLTLKPGPPVYQENLICFGTVTVQQILVKSLLEKGWSNNRSFTSISGA</sequence>
<organism evidence="1 2">
    <name type="scientific">Puccinia sorghi</name>
    <dbReference type="NCBI Taxonomy" id="27349"/>
    <lineage>
        <taxon>Eukaryota</taxon>
        <taxon>Fungi</taxon>
        <taxon>Dikarya</taxon>
        <taxon>Basidiomycota</taxon>
        <taxon>Pucciniomycotina</taxon>
        <taxon>Pucciniomycetes</taxon>
        <taxon>Pucciniales</taxon>
        <taxon>Pucciniaceae</taxon>
        <taxon>Puccinia</taxon>
    </lineage>
</organism>
<reference evidence="1 2" key="1">
    <citation type="submission" date="2015-08" db="EMBL/GenBank/DDBJ databases">
        <title>Next Generation Sequencing and Analysis of the Genome of Puccinia sorghi L Schw, the Causal Agent of Maize Common Rust.</title>
        <authorList>
            <person name="Rochi L."/>
            <person name="Burguener G."/>
            <person name="Darino M."/>
            <person name="Turjanski A."/>
            <person name="Kreff E."/>
            <person name="Dieguez M.J."/>
            <person name="Sacco F."/>
        </authorList>
    </citation>
    <scope>NUCLEOTIDE SEQUENCE [LARGE SCALE GENOMIC DNA]</scope>
    <source>
        <strain evidence="1 2">RO10H11247</strain>
    </source>
</reference>
<gene>
    <name evidence="1" type="ORF">VP01_1479g1</name>
</gene>
<protein>
    <submittedName>
        <fullName evidence="1">Uncharacterized protein</fullName>
    </submittedName>
</protein>
<dbReference type="EMBL" id="LAVV01005330">
    <property type="protein sequence ID" value="KNZ60942.1"/>
    <property type="molecule type" value="Genomic_DNA"/>
</dbReference>